<dbReference type="Proteomes" id="UP000184330">
    <property type="component" value="Unassembled WGS sequence"/>
</dbReference>
<dbReference type="PANTHER" id="PTHR31310:SF16">
    <property type="entry name" value="INOSITOLPHOSPHOTRANSFERASE AUR1_IPT1 DOMAIN-CONTAINING PROTEIN"/>
    <property type="match status" value="1"/>
</dbReference>
<keyword evidence="8" id="KW-1185">Reference proteome</keyword>
<comment type="subcellular location">
    <subcellularLocation>
        <location evidence="1">Membrane</location>
        <topology evidence="1">Multi-pass membrane protein</topology>
    </subcellularLocation>
</comment>
<dbReference type="CDD" id="cd03386">
    <property type="entry name" value="PAP2_Aur1_like"/>
    <property type="match status" value="1"/>
</dbReference>
<evidence type="ECO:0000256" key="1">
    <source>
        <dbReference type="ARBA" id="ARBA00004141"/>
    </source>
</evidence>
<sequence length="363" mass="42033">MGIKNVVEPLGIVLIFTVATLANRTRRKGSRYEAIRESESDIPNANTPLIERPPILHFPQNSRIERWLPHPDNSGLHGTLLSRFFRKFPFLLEIWYWALTYWPYQLLRARTAVWINRDPVRKAATFDFAKRNAIRVLDIEKWLGIDIEHSVQQFVLTRCKSWVMTLLCDVYVAHITVGVAFLGYAYTYFPREKYQRLRRTIFLNNFLAFFVLTLYRCTPPRLMPSSYHFVDVLHPSLTQPGTSPPSDWANNRFQLTIAAMPSLHFGTALLIGCSIAMWGRHAWLRALGYLYPGIMAIVVISTANHWVLDCVAGAMVVGLGWLLNWVVLVFRPAEEWLFWLLRAEKPRDNGEVMVPVMKQDDDE</sequence>
<evidence type="ECO:0000259" key="6">
    <source>
        <dbReference type="Pfam" id="PF14378"/>
    </source>
</evidence>
<proteinExistence type="predicted"/>
<keyword evidence="4 5" id="KW-0472">Membrane</keyword>
<feature type="transmembrane region" description="Helical" evidence="5">
    <location>
        <begin position="253"/>
        <end position="275"/>
    </location>
</feature>
<dbReference type="GO" id="GO:0016020">
    <property type="term" value="C:membrane"/>
    <property type="evidence" value="ECO:0007669"/>
    <property type="project" value="UniProtKB-SubCell"/>
</dbReference>
<dbReference type="InterPro" id="IPR026841">
    <property type="entry name" value="Aur1/Ipt1"/>
</dbReference>
<evidence type="ECO:0000313" key="8">
    <source>
        <dbReference type="Proteomes" id="UP000184330"/>
    </source>
</evidence>
<accession>A0A1L7WVR4</accession>
<dbReference type="OrthoDB" id="2566866at2759"/>
<dbReference type="InterPro" id="IPR052185">
    <property type="entry name" value="IPC_Synthase-Related"/>
</dbReference>
<evidence type="ECO:0000256" key="5">
    <source>
        <dbReference type="SAM" id="Phobius"/>
    </source>
</evidence>
<reference evidence="7 8" key="1">
    <citation type="submission" date="2016-03" db="EMBL/GenBank/DDBJ databases">
        <authorList>
            <person name="Ploux O."/>
        </authorList>
    </citation>
    <scope>NUCLEOTIDE SEQUENCE [LARGE SCALE GENOMIC DNA]</scope>
    <source>
        <strain evidence="7 8">UAMH 11012</strain>
    </source>
</reference>
<dbReference type="EMBL" id="FJOG01000009">
    <property type="protein sequence ID" value="CZR56861.1"/>
    <property type="molecule type" value="Genomic_DNA"/>
</dbReference>
<feature type="domain" description="Inositolphosphotransferase Aur1/Ipt1" evidence="6">
    <location>
        <begin position="136"/>
        <end position="322"/>
    </location>
</feature>
<protein>
    <recommendedName>
        <fullName evidence="6">Inositolphosphotransferase Aur1/Ipt1 domain-containing protein</fullName>
    </recommendedName>
</protein>
<dbReference type="AlphaFoldDB" id="A0A1L7WVR4"/>
<evidence type="ECO:0000256" key="4">
    <source>
        <dbReference type="ARBA" id="ARBA00023136"/>
    </source>
</evidence>
<dbReference type="PANTHER" id="PTHR31310">
    <property type="match status" value="1"/>
</dbReference>
<evidence type="ECO:0000313" key="7">
    <source>
        <dbReference type="EMBL" id="CZR56861.1"/>
    </source>
</evidence>
<evidence type="ECO:0000256" key="3">
    <source>
        <dbReference type="ARBA" id="ARBA00022989"/>
    </source>
</evidence>
<keyword evidence="2 5" id="KW-0812">Transmembrane</keyword>
<feature type="transmembrane region" description="Helical" evidence="5">
    <location>
        <begin position="170"/>
        <end position="189"/>
    </location>
</feature>
<feature type="transmembrane region" description="Helical" evidence="5">
    <location>
        <begin position="201"/>
        <end position="218"/>
    </location>
</feature>
<name>A0A1L7WVR4_9HELO</name>
<feature type="transmembrane region" description="Helical" evidence="5">
    <location>
        <begin position="282"/>
        <end position="300"/>
    </location>
</feature>
<evidence type="ECO:0000256" key="2">
    <source>
        <dbReference type="ARBA" id="ARBA00022692"/>
    </source>
</evidence>
<keyword evidence="3 5" id="KW-1133">Transmembrane helix</keyword>
<gene>
    <name evidence="7" type="ORF">PAC_06750</name>
</gene>
<organism evidence="7 8">
    <name type="scientific">Phialocephala subalpina</name>
    <dbReference type="NCBI Taxonomy" id="576137"/>
    <lineage>
        <taxon>Eukaryota</taxon>
        <taxon>Fungi</taxon>
        <taxon>Dikarya</taxon>
        <taxon>Ascomycota</taxon>
        <taxon>Pezizomycotina</taxon>
        <taxon>Leotiomycetes</taxon>
        <taxon>Helotiales</taxon>
        <taxon>Mollisiaceae</taxon>
        <taxon>Phialocephala</taxon>
        <taxon>Phialocephala fortinii species complex</taxon>
    </lineage>
</organism>
<dbReference type="Pfam" id="PF14378">
    <property type="entry name" value="PAP2_3"/>
    <property type="match status" value="1"/>
</dbReference>
<feature type="transmembrane region" description="Helical" evidence="5">
    <location>
        <begin position="306"/>
        <end position="330"/>
    </location>
</feature>